<evidence type="ECO:0000256" key="3">
    <source>
        <dbReference type="ARBA" id="ARBA00018074"/>
    </source>
</evidence>
<name>A0A7S1ZUG3_9STRA</name>
<dbReference type="GO" id="GO:0006869">
    <property type="term" value="P:lipid transport"/>
    <property type="evidence" value="ECO:0007669"/>
    <property type="project" value="UniProtKB-KW"/>
</dbReference>
<dbReference type="InterPro" id="IPR007241">
    <property type="entry name" value="Autophagy-rel_prot_9"/>
</dbReference>
<proteinExistence type="inferred from homology"/>
<evidence type="ECO:0000256" key="1">
    <source>
        <dbReference type="ARBA" id="ARBA00004511"/>
    </source>
</evidence>
<keyword evidence="8 10" id="KW-0445">Lipid transport</keyword>
<keyword evidence="6 10" id="KW-1133">Transmembrane helix</keyword>
<keyword evidence="7 10" id="KW-0072">Autophagy</keyword>
<feature type="region of interest" description="Disordered" evidence="11">
    <location>
        <begin position="455"/>
        <end position="484"/>
    </location>
</feature>
<organism evidence="12">
    <name type="scientific">Ditylum brightwellii</name>
    <dbReference type="NCBI Taxonomy" id="49249"/>
    <lineage>
        <taxon>Eukaryota</taxon>
        <taxon>Sar</taxon>
        <taxon>Stramenopiles</taxon>
        <taxon>Ochrophyta</taxon>
        <taxon>Bacillariophyta</taxon>
        <taxon>Mediophyceae</taxon>
        <taxon>Lithodesmiophycidae</taxon>
        <taxon>Lithodesmiales</taxon>
        <taxon>Lithodesmiaceae</taxon>
        <taxon>Ditylum</taxon>
    </lineage>
</organism>
<evidence type="ECO:0000256" key="11">
    <source>
        <dbReference type="SAM" id="MobiDB-lite"/>
    </source>
</evidence>
<feature type="compositionally biased region" description="Polar residues" evidence="11">
    <location>
        <begin position="521"/>
        <end position="542"/>
    </location>
</feature>
<dbReference type="GO" id="GO:0005776">
    <property type="term" value="C:autophagosome"/>
    <property type="evidence" value="ECO:0007669"/>
    <property type="project" value="TreeGrafter"/>
</dbReference>
<keyword evidence="5 10" id="KW-0812">Transmembrane</keyword>
<protein>
    <recommendedName>
        <fullName evidence="3 10">Autophagy-related protein 9</fullName>
    </recommendedName>
</protein>
<gene>
    <name evidence="12" type="ORF">DBRI1063_LOCUS20481</name>
</gene>
<comment type="function">
    <text evidence="10">Phospholipid scramblase involved in autophagy. Cycles between the preautophagosomal structure/phagophore assembly site (PAS) and the cytoplasmic vesicle pool and supplies membrane for the growing autophagosome. Lipid scramblase activity plays a key role in preautophagosomal structure/phagophore assembly by distributing the phospholipids that arrive through ATG2 from the cytoplasmic to the luminal leaflet of the bilayer, thereby driving autophagosomal membrane expansion.</text>
</comment>
<feature type="region of interest" description="Disordered" evidence="11">
    <location>
        <begin position="309"/>
        <end position="363"/>
    </location>
</feature>
<dbReference type="GO" id="GO:0034045">
    <property type="term" value="C:phagophore assembly site membrane"/>
    <property type="evidence" value="ECO:0007669"/>
    <property type="project" value="UniProtKB-SubCell"/>
</dbReference>
<evidence type="ECO:0000256" key="6">
    <source>
        <dbReference type="ARBA" id="ARBA00022989"/>
    </source>
</evidence>
<feature type="region of interest" description="Disordered" evidence="11">
    <location>
        <begin position="507"/>
        <end position="542"/>
    </location>
</feature>
<feature type="transmembrane region" description="Helical" evidence="10">
    <location>
        <begin position="138"/>
        <end position="156"/>
    </location>
</feature>
<dbReference type="GO" id="GO:0034727">
    <property type="term" value="P:piecemeal microautophagy of the nucleus"/>
    <property type="evidence" value="ECO:0007669"/>
    <property type="project" value="TreeGrafter"/>
</dbReference>
<feature type="transmembrane region" description="Helical" evidence="10">
    <location>
        <begin position="9"/>
        <end position="27"/>
    </location>
</feature>
<reference evidence="12" key="1">
    <citation type="submission" date="2021-01" db="EMBL/GenBank/DDBJ databases">
        <authorList>
            <person name="Corre E."/>
            <person name="Pelletier E."/>
            <person name="Niang G."/>
            <person name="Scheremetjew M."/>
            <person name="Finn R."/>
            <person name="Kale V."/>
            <person name="Holt S."/>
            <person name="Cochrane G."/>
            <person name="Meng A."/>
            <person name="Brown T."/>
            <person name="Cohen L."/>
        </authorList>
    </citation>
    <scope>NUCLEOTIDE SEQUENCE</scope>
    <source>
        <strain evidence="12">Pop2</strain>
    </source>
</reference>
<feature type="compositionally biased region" description="Low complexity" evidence="11">
    <location>
        <begin position="321"/>
        <end position="335"/>
    </location>
</feature>
<feature type="transmembrane region" description="Helical" evidence="10">
    <location>
        <begin position="168"/>
        <end position="185"/>
    </location>
</feature>
<comment type="caution">
    <text evidence="10">Lacks conserved residue(s) required for the propagation of feature annotation.</text>
</comment>
<dbReference type="GO" id="GO:0061709">
    <property type="term" value="P:reticulophagy"/>
    <property type="evidence" value="ECO:0007669"/>
    <property type="project" value="TreeGrafter"/>
</dbReference>
<keyword evidence="9 10" id="KW-0472">Membrane</keyword>
<dbReference type="GO" id="GO:0034497">
    <property type="term" value="P:protein localization to phagophore assembly site"/>
    <property type="evidence" value="ECO:0007669"/>
    <property type="project" value="TreeGrafter"/>
</dbReference>
<evidence type="ECO:0000256" key="8">
    <source>
        <dbReference type="ARBA" id="ARBA00023055"/>
    </source>
</evidence>
<dbReference type="PANTHER" id="PTHR13038:SF10">
    <property type="entry name" value="AUTOPHAGY-RELATED PROTEIN 9"/>
    <property type="match status" value="1"/>
</dbReference>
<evidence type="ECO:0000313" key="12">
    <source>
        <dbReference type="EMBL" id="CAD9348559.1"/>
    </source>
</evidence>
<feature type="compositionally biased region" description="Polar residues" evidence="11">
    <location>
        <begin position="472"/>
        <end position="484"/>
    </location>
</feature>
<dbReference type="GO" id="GO:0000422">
    <property type="term" value="P:autophagy of mitochondrion"/>
    <property type="evidence" value="ECO:0007669"/>
    <property type="project" value="TreeGrafter"/>
</dbReference>
<evidence type="ECO:0000256" key="7">
    <source>
        <dbReference type="ARBA" id="ARBA00023006"/>
    </source>
</evidence>
<evidence type="ECO:0000256" key="10">
    <source>
        <dbReference type="RuleBase" id="RU364027"/>
    </source>
</evidence>
<feature type="compositionally biased region" description="Basic residues" evidence="11">
    <location>
        <begin position="351"/>
        <end position="360"/>
    </location>
</feature>
<dbReference type="PANTHER" id="PTHR13038">
    <property type="entry name" value="APG9 AUTOPHAGY 9"/>
    <property type="match status" value="1"/>
</dbReference>
<evidence type="ECO:0000256" key="5">
    <source>
        <dbReference type="ARBA" id="ARBA00022692"/>
    </source>
</evidence>
<dbReference type="Pfam" id="PF04109">
    <property type="entry name" value="ATG9"/>
    <property type="match status" value="1"/>
</dbReference>
<keyword evidence="4 10" id="KW-0813">Transport</keyword>
<sequence length="637" mass="71380">MPFLGNIQCFSKSLEVSIYFCILSYMFNHKYQVRPTFYMDPTSLKRRFVVCGVAHAVFMPFLLLFMMLHFFMSHMYDWRSSRQYLGPREWSDYAKWTFREFNELPHMFERRMGPSYKAAEDYLKLFPQSAAMASLGRALVFVSGSLGAVLVSFAAVNDSILLHVKIGQWNLLWYAGILGVVYSVGKGMLPNIDIHPPHVHNVYAEIENALGKVSTHTHYFPDIWKGRGWDSQTKKSFTEMFQFKAQLFALELLSVVLAPYILCISLPKCAGKLCHFVHKAKIEMPGAGDVCGHSSFNFDAFEDENWEGTKMGEGSLEDATDGGSDATTAAADSSAQHLPYTRQRNPEIRTKLKSRPKTRQGKMEKSFFSFKTAHPNWKCSSSGQNLIDRISSYQQQQEQALAREIQPHIEAAARQLETLRRLESNNRGQPRQDNLSMGVGRIDESYMRQNLSTIEESGGADSGGGGTFPRNDASNNGRVARGITNNNSRSHVHFQNTEHSQMLGGSSLTLVTDGSHDLHSDSQFSTASSQTPLGYGSSQQPNPVNLNTAASVLHYADIGLSTELRRILNRSTLDLDMSAAGSVFGTATLPSLSMLQSTTDARAGALLDESETRERQAERQYLWLNRYHSQHAEEHPS</sequence>
<feature type="transmembrane region" description="Helical" evidence="10">
    <location>
        <begin position="47"/>
        <end position="72"/>
    </location>
</feature>
<accession>A0A7S1ZUG3</accession>
<evidence type="ECO:0000256" key="2">
    <source>
        <dbReference type="ARBA" id="ARBA00006185"/>
    </source>
</evidence>
<evidence type="ECO:0000256" key="9">
    <source>
        <dbReference type="ARBA" id="ARBA00023136"/>
    </source>
</evidence>
<evidence type="ECO:0000256" key="4">
    <source>
        <dbReference type="ARBA" id="ARBA00022448"/>
    </source>
</evidence>
<comment type="similarity">
    <text evidence="2 10">Belongs to the ATG9 family.</text>
</comment>
<dbReference type="EMBL" id="HBGN01031731">
    <property type="protein sequence ID" value="CAD9348559.1"/>
    <property type="molecule type" value="Transcribed_RNA"/>
</dbReference>
<comment type="subcellular location">
    <subcellularLocation>
        <location evidence="1 10">Preautophagosomal structure membrane</location>
        <topology evidence="1 10">Multi-pass membrane protein</topology>
    </subcellularLocation>
</comment>
<dbReference type="AlphaFoldDB" id="A0A7S1ZUG3"/>